<proteinExistence type="predicted"/>
<evidence type="ECO:0000313" key="2">
    <source>
        <dbReference type="Proteomes" id="UP000663452"/>
    </source>
</evidence>
<dbReference type="RefSeq" id="WP_206101002.1">
    <property type="nucleotide sequence ID" value="NZ_CP070969.1"/>
</dbReference>
<accession>A0ABX7L8L2</accession>
<gene>
    <name evidence="1" type="ORF">JRJ22_19070</name>
</gene>
<protein>
    <submittedName>
        <fullName evidence="1">Uncharacterized protein</fullName>
    </submittedName>
</protein>
<dbReference type="EMBL" id="CP070969">
    <property type="protein sequence ID" value="QSF43369.1"/>
    <property type="molecule type" value="Genomic_DNA"/>
</dbReference>
<keyword evidence="2" id="KW-1185">Reference proteome</keyword>
<sequence length="82" mass="9541">MKLSPDVQTILSLCWGENDERKSTSFIIDGKHEYITKDGLKFKPTNNTYEELVRYQEDENNRPIKLYRNGDYVNITGGVIIN</sequence>
<reference evidence="1 2" key="1">
    <citation type="submission" date="2021-02" db="EMBL/GenBank/DDBJ databases">
        <title>Paenibacillus tianjinensis sp. nov.</title>
        <authorList>
            <person name="Liu H."/>
        </authorList>
    </citation>
    <scope>NUCLEOTIDE SEQUENCE [LARGE SCALE GENOMIC DNA]</scope>
    <source>
        <strain evidence="1 2">TB2019</strain>
    </source>
</reference>
<organism evidence="1 2">
    <name type="scientific">Paenibacillus tianjinensis</name>
    <dbReference type="NCBI Taxonomy" id="2810347"/>
    <lineage>
        <taxon>Bacteria</taxon>
        <taxon>Bacillati</taxon>
        <taxon>Bacillota</taxon>
        <taxon>Bacilli</taxon>
        <taxon>Bacillales</taxon>
        <taxon>Paenibacillaceae</taxon>
        <taxon>Paenibacillus</taxon>
    </lineage>
</organism>
<dbReference type="Proteomes" id="UP000663452">
    <property type="component" value="Chromosome"/>
</dbReference>
<evidence type="ECO:0000313" key="1">
    <source>
        <dbReference type="EMBL" id="QSF43369.1"/>
    </source>
</evidence>
<name>A0ABX7L8L2_9BACL</name>